<protein>
    <recommendedName>
        <fullName evidence="3">Addiction module toxin RelE</fullName>
    </recommendedName>
</protein>
<sequence>MRRILLHNLITKDLELCKKKKWHNGLDEELPRVYKLLKIDSNLPGESPIKHLGEKWGGKIKHAYVALPKENCGGRNGGRVVYIVESDKCRVIYVGGHKDKRYDKQHSLSELILERIEDSLWTEWIDDQD</sequence>
<evidence type="ECO:0000313" key="2">
    <source>
        <dbReference type="Proteomes" id="UP000176868"/>
    </source>
</evidence>
<dbReference type="AlphaFoldDB" id="A0A1G2V8Y0"/>
<evidence type="ECO:0008006" key="3">
    <source>
        <dbReference type="Google" id="ProtNLM"/>
    </source>
</evidence>
<organism evidence="1 2">
    <name type="scientific">Candidatus Zambryskibacteria bacterium RIFOXYD2_FULL_43_10</name>
    <dbReference type="NCBI Taxonomy" id="1802782"/>
    <lineage>
        <taxon>Bacteria</taxon>
        <taxon>Candidatus Zambryskiibacteriota</taxon>
    </lineage>
</organism>
<proteinExistence type="predicted"/>
<reference evidence="1 2" key="1">
    <citation type="journal article" date="2016" name="Nat. Commun.">
        <title>Thousands of microbial genomes shed light on interconnected biogeochemical processes in an aquifer system.</title>
        <authorList>
            <person name="Anantharaman K."/>
            <person name="Brown C.T."/>
            <person name="Hug L.A."/>
            <person name="Sharon I."/>
            <person name="Castelle C.J."/>
            <person name="Probst A.J."/>
            <person name="Thomas B.C."/>
            <person name="Singh A."/>
            <person name="Wilkins M.J."/>
            <person name="Karaoz U."/>
            <person name="Brodie E.L."/>
            <person name="Williams K.H."/>
            <person name="Hubbard S.S."/>
            <person name="Banfield J.F."/>
        </authorList>
    </citation>
    <scope>NUCLEOTIDE SEQUENCE [LARGE SCALE GENOMIC DNA]</scope>
</reference>
<gene>
    <name evidence="1" type="ORF">A2544_00580</name>
</gene>
<evidence type="ECO:0000313" key="1">
    <source>
        <dbReference type="EMBL" id="OHB18077.1"/>
    </source>
</evidence>
<dbReference type="EMBL" id="MHWZ01000007">
    <property type="protein sequence ID" value="OHB18077.1"/>
    <property type="molecule type" value="Genomic_DNA"/>
</dbReference>
<dbReference type="STRING" id="1802782.A2544_00580"/>
<name>A0A1G2V8Y0_9BACT</name>
<dbReference type="Proteomes" id="UP000176868">
    <property type="component" value="Unassembled WGS sequence"/>
</dbReference>
<accession>A0A1G2V8Y0</accession>
<comment type="caution">
    <text evidence="1">The sequence shown here is derived from an EMBL/GenBank/DDBJ whole genome shotgun (WGS) entry which is preliminary data.</text>
</comment>